<evidence type="ECO:0000313" key="5">
    <source>
        <dbReference type="EMBL" id="MES1929154.1"/>
    </source>
</evidence>
<keyword evidence="3" id="KW-0378">Hydrolase</keyword>
<proteinExistence type="predicted"/>
<dbReference type="RefSeq" id="WP_353110647.1">
    <property type="nucleotide sequence ID" value="NZ_APND01000002.1"/>
</dbReference>
<dbReference type="PANTHER" id="PTHR43176:SF3">
    <property type="entry name" value="3-HYDROXYISOBUTYRYL-COA HYDROLASE, MITOCHONDRIAL"/>
    <property type="match status" value="1"/>
</dbReference>
<feature type="domain" description="Enoyl-CoA hydratase/isomerase" evidence="4">
    <location>
        <begin position="19"/>
        <end position="355"/>
    </location>
</feature>
<evidence type="ECO:0000313" key="6">
    <source>
        <dbReference type="Proteomes" id="UP001460888"/>
    </source>
</evidence>
<dbReference type="CDD" id="cd06558">
    <property type="entry name" value="crotonase-like"/>
    <property type="match status" value="1"/>
</dbReference>
<dbReference type="Gene3D" id="3.90.226.10">
    <property type="entry name" value="2-enoyl-CoA Hydratase, Chain A, domain 1"/>
    <property type="match status" value="1"/>
</dbReference>
<evidence type="ECO:0000256" key="2">
    <source>
        <dbReference type="ARBA" id="ARBA00011915"/>
    </source>
</evidence>
<dbReference type="Proteomes" id="UP001460888">
    <property type="component" value="Unassembled WGS sequence"/>
</dbReference>
<dbReference type="SUPFAM" id="SSF52096">
    <property type="entry name" value="ClpP/crotonase"/>
    <property type="match status" value="1"/>
</dbReference>
<organism evidence="5 6">
    <name type="scientific">Salinisphaera dokdonensis CL-ES53</name>
    <dbReference type="NCBI Taxonomy" id="1304272"/>
    <lineage>
        <taxon>Bacteria</taxon>
        <taxon>Pseudomonadati</taxon>
        <taxon>Pseudomonadota</taxon>
        <taxon>Gammaproteobacteria</taxon>
        <taxon>Salinisphaerales</taxon>
        <taxon>Salinisphaeraceae</taxon>
        <taxon>Salinisphaera</taxon>
    </lineage>
</organism>
<sequence length="373" mass="40186">MTETAIVFEEIASTNGKRIGRATINNPGALNALTLDMLDPLHKQLTAWDTDAEIAAIVLDASGDKAFCAGGNIVALYKGLTGQGDPDYPDRFFTLEYRLCHAIHMLATPCIAWGHGLVMGGGMGVFSAASHRVVTSASTLSMPEIKIGLFPDCGATWFFNRLPGRLGLFVALGGARLGAQDALLAGLADRAIDHDAKTQVIDALTQISDWAQPHAAVDRVLRQSAKEQPAELGPSKLLEHATTIRDATDAATLGGIVGGIRKLGDSNDPWLAEAAANLDGGCPVTAHLIYRQLRHGRYLSLKQAVMRELKMALQCCRHPDFAEGVRALLVDKDKTPHWHFESVSAVPADYVDAHFRPPWDGDHPLRDLPDVKP</sequence>
<dbReference type="Pfam" id="PF16113">
    <property type="entry name" value="ECH_2"/>
    <property type="match status" value="1"/>
</dbReference>
<keyword evidence="6" id="KW-1185">Reference proteome</keyword>
<dbReference type="EMBL" id="APND01000002">
    <property type="protein sequence ID" value="MES1929154.1"/>
    <property type="molecule type" value="Genomic_DNA"/>
</dbReference>
<dbReference type="EC" id="3.1.2.4" evidence="2"/>
<comment type="catalytic activity">
    <reaction evidence="1">
        <text>3-hydroxy-2-methylpropanoyl-CoA + H2O = 3-hydroxy-2-methylpropanoate + CoA + H(+)</text>
        <dbReference type="Rhea" id="RHEA:20888"/>
        <dbReference type="ChEBI" id="CHEBI:11805"/>
        <dbReference type="ChEBI" id="CHEBI:15377"/>
        <dbReference type="ChEBI" id="CHEBI:15378"/>
        <dbReference type="ChEBI" id="CHEBI:57287"/>
        <dbReference type="ChEBI" id="CHEBI:57340"/>
        <dbReference type="EC" id="3.1.2.4"/>
    </reaction>
</comment>
<dbReference type="NCBIfam" id="NF004127">
    <property type="entry name" value="PRK05617.1"/>
    <property type="match status" value="1"/>
</dbReference>
<evidence type="ECO:0000256" key="3">
    <source>
        <dbReference type="ARBA" id="ARBA00022801"/>
    </source>
</evidence>
<evidence type="ECO:0000259" key="4">
    <source>
        <dbReference type="Pfam" id="PF16113"/>
    </source>
</evidence>
<gene>
    <name evidence="5" type="ORF">SADO_07857</name>
</gene>
<reference evidence="5 6" key="1">
    <citation type="submission" date="2013-03" db="EMBL/GenBank/DDBJ databases">
        <title>Salinisphaera dokdonensis CL-ES53 Genome Sequencing.</title>
        <authorList>
            <person name="Li C."/>
            <person name="Lai Q."/>
            <person name="Shao Z."/>
        </authorList>
    </citation>
    <scope>NUCLEOTIDE SEQUENCE [LARGE SCALE GENOMIC DNA]</scope>
    <source>
        <strain evidence="5 6">CL-ES53</strain>
    </source>
</reference>
<dbReference type="InterPro" id="IPR032259">
    <property type="entry name" value="HIBYL-CoA-H"/>
</dbReference>
<dbReference type="InterPro" id="IPR029045">
    <property type="entry name" value="ClpP/crotonase-like_dom_sf"/>
</dbReference>
<dbReference type="PANTHER" id="PTHR43176">
    <property type="entry name" value="3-HYDROXYISOBUTYRYL-COA HYDROLASE-RELATED"/>
    <property type="match status" value="1"/>
</dbReference>
<name>A0ABV2B197_9GAMM</name>
<evidence type="ECO:0000256" key="1">
    <source>
        <dbReference type="ARBA" id="ARBA00001709"/>
    </source>
</evidence>
<accession>A0ABV2B197</accession>
<dbReference type="InterPro" id="IPR045004">
    <property type="entry name" value="ECH_dom"/>
</dbReference>
<comment type="caution">
    <text evidence="5">The sequence shown here is derived from an EMBL/GenBank/DDBJ whole genome shotgun (WGS) entry which is preliminary data.</text>
</comment>
<protein>
    <recommendedName>
        <fullName evidence="2">3-hydroxyisobutyryl-CoA hydrolase</fullName>
        <ecNumber evidence="2">3.1.2.4</ecNumber>
    </recommendedName>
</protein>